<dbReference type="GO" id="GO:0008168">
    <property type="term" value="F:methyltransferase activity"/>
    <property type="evidence" value="ECO:0007669"/>
    <property type="project" value="InterPro"/>
</dbReference>
<comment type="similarity">
    <text evidence="6">Belongs to the archaeal Rpo3/eukaryotic RPB3 RNA polymerase subunit family.</text>
</comment>
<dbReference type="Pfam" id="PF04252">
    <property type="entry name" value="SFM1-like"/>
    <property type="match status" value="1"/>
</dbReference>
<evidence type="ECO:0000256" key="4">
    <source>
        <dbReference type="ARBA" id="ARBA00023163"/>
    </source>
</evidence>
<dbReference type="PANTHER" id="PTHR11800:SF13">
    <property type="entry name" value="DNA-DIRECTED RNA POLYMERASES I AND III SUBUNIT RPAC1"/>
    <property type="match status" value="1"/>
</dbReference>
<evidence type="ECO:0000259" key="7">
    <source>
        <dbReference type="SMART" id="SM00662"/>
    </source>
</evidence>
<dbReference type="SUPFAM" id="SSF55257">
    <property type="entry name" value="RBP11-like subunits of RNA polymerase"/>
    <property type="match status" value="1"/>
</dbReference>
<dbReference type="GO" id="GO:0046983">
    <property type="term" value="F:protein dimerization activity"/>
    <property type="evidence" value="ECO:0007669"/>
    <property type="project" value="InterPro"/>
</dbReference>
<evidence type="ECO:0000256" key="3">
    <source>
        <dbReference type="ARBA" id="ARBA00022478"/>
    </source>
</evidence>
<dbReference type="GO" id="GO:0005666">
    <property type="term" value="C:RNA polymerase III complex"/>
    <property type="evidence" value="ECO:0007669"/>
    <property type="project" value="TreeGrafter"/>
</dbReference>
<dbReference type="FunFam" id="2.170.120.12:FF:000003">
    <property type="entry name" value="Dna-directed rna polymerases i and iii subunit"/>
    <property type="match status" value="1"/>
</dbReference>
<keyword evidence="4" id="KW-0804">Transcription</keyword>
<evidence type="ECO:0000256" key="1">
    <source>
        <dbReference type="ARBA" id="ARBA00004123"/>
    </source>
</evidence>
<sequence>MSDIAREARHLLKTRVAKPSCQYGSRKSSVSVLADHTIPDPASRPFDSEDFEKVPTMAIETVFVVNNTSIIPDEVLSHRIGLIPIHADPRKFDMPSGEPTDVNTIVFEMRQKCSPIKGVPSDAPPETKYSNSSVYSKSIKWMPQGSQEEVFADSPLRPVLDDILVVKLRPGQEVDLELHCVKGFACASYRLLPRITIKSPITGDDARKFAACFPEGVIEIANTNGASTAVVKDSRRDTVSRECLRHPEFADKIILSRVHDHFICTKFDNINICSPFSIMTVYVIEHLDVELFPWSRCGIFSQLAHFTEYRSMSDYVAPSPCIFTNATFDRPTDWENFQNVQLKKESVANLGIPFQSICLLDSESSDTLQPEDRSTFTHFLFGGILGNSKLVSRKLGFPTRNLGTVQMTTDTAVKTTKRIVEDGIPFSSLEFIDRPEISASANEKLILNFRFLADAHGAPMIAPGIKDLLLAEDDFDYALLE</sequence>
<dbReference type="GO" id="GO:0005736">
    <property type="term" value="C:RNA polymerase I complex"/>
    <property type="evidence" value="ECO:0007669"/>
    <property type="project" value="TreeGrafter"/>
</dbReference>
<proteinExistence type="inferred from homology"/>
<dbReference type="AlphaFoldDB" id="A0A2H9THU1"/>
<dbReference type="SMART" id="SM00662">
    <property type="entry name" value="RPOLD"/>
    <property type="match status" value="1"/>
</dbReference>
<comment type="caution">
    <text evidence="8">The sequence shown here is derived from an EMBL/GenBank/DDBJ whole genome shotgun (WGS) entry which is preliminary data.</text>
</comment>
<dbReference type="GO" id="GO:0003899">
    <property type="term" value="F:DNA-directed RNA polymerase activity"/>
    <property type="evidence" value="ECO:0007669"/>
    <property type="project" value="InterPro"/>
</dbReference>
<dbReference type="OrthoDB" id="270173at2759"/>
<dbReference type="InterPro" id="IPR007364">
    <property type="entry name" value="SFM1-like"/>
</dbReference>
<evidence type="ECO:0000256" key="6">
    <source>
        <dbReference type="ARBA" id="ARBA00025804"/>
    </source>
</evidence>
<dbReference type="InterPro" id="IPR036603">
    <property type="entry name" value="RBP11-like"/>
</dbReference>
<dbReference type="SUPFAM" id="SSF56553">
    <property type="entry name" value="Insert subdomain of RNA polymerase alpha subunit"/>
    <property type="match status" value="1"/>
</dbReference>
<dbReference type="STRING" id="1246581.A0A2H9THU1"/>
<feature type="domain" description="DNA-directed RNA polymerase RpoA/D/Rpb3-type" evidence="7">
    <location>
        <begin position="43"/>
        <end position="270"/>
    </location>
</feature>
<accession>A0A2H9THU1</accession>
<keyword evidence="3" id="KW-0240">DNA-directed RNA polymerase</keyword>
<protein>
    <recommendedName>
        <fullName evidence="2">DNA-directed RNA polymerases I and III subunit RPAC1</fullName>
    </recommendedName>
</protein>
<dbReference type="EMBL" id="MTSL01000186">
    <property type="protein sequence ID" value="PJF17190.1"/>
    <property type="molecule type" value="Genomic_DNA"/>
</dbReference>
<dbReference type="Proteomes" id="UP000240830">
    <property type="component" value="Unassembled WGS sequence"/>
</dbReference>
<evidence type="ECO:0000313" key="9">
    <source>
        <dbReference type="Proteomes" id="UP000240830"/>
    </source>
</evidence>
<dbReference type="InterPro" id="IPR036643">
    <property type="entry name" value="RNApol_insert_sf"/>
</dbReference>
<evidence type="ECO:0000256" key="2">
    <source>
        <dbReference type="ARBA" id="ARBA00022083"/>
    </source>
</evidence>
<keyword evidence="9" id="KW-1185">Reference proteome</keyword>
<evidence type="ECO:0000256" key="5">
    <source>
        <dbReference type="ARBA" id="ARBA00023242"/>
    </source>
</evidence>
<dbReference type="PANTHER" id="PTHR11800">
    <property type="entry name" value="DNA-DIRECTED RNA POLYMERASE"/>
    <property type="match status" value="1"/>
</dbReference>
<name>A0A2H9THU1_9FUNG</name>
<dbReference type="CDD" id="cd07032">
    <property type="entry name" value="RNAP_I_II_AC40"/>
    <property type="match status" value="1"/>
</dbReference>
<dbReference type="InterPro" id="IPR011263">
    <property type="entry name" value="DNA-dir_RNA_pol_RpoA/D/Rpb3"/>
</dbReference>
<dbReference type="Gene3D" id="2.170.120.12">
    <property type="entry name" value="DNA-directed RNA polymerase, insert domain"/>
    <property type="match status" value="1"/>
</dbReference>
<dbReference type="GO" id="GO:0055029">
    <property type="term" value="C:nuclear DNA-directed RNA polymerase complex"/>
    <property type="evidence" value="ECO:0007669"/>
    <property type="project" value="UniProtKB-ARBA"/>
</dbReference>
<gene>
    <name evidence="8" type="ORF">PSACC_02984</name>
</gene>
<dbReference type="InterPro" id="IPR033901">
    <property type="entry name" value="RNAPI/III_AC40"/>
</dbReference>
<reference evidence="8 9" key="1">
    <citation type="submission" date="2016-10" db="EMBL/GenBank/DDBJ databases">
        <title>The genome of Paramicrosporidium saccamoebae is the missing link in understanding Cryptomycota and Microsporidia evolution.</title>
        <authorList>
            <person name="Quandt C.A."/>
            <person name="Beaudet D."/>
            <person name="Corsaro D."/>
            <person name="Michel R."/>
            <person name="Corradi N."/>
            <person name="James T."/>
        </authorList>
    </citation>
    <scope>NUCLEOTIDE SEQUENCE [LARGE SCALE GENOMIC DNA]</scope>
    <source>
        <strain evidence="8 9">KSL3</strain>
    </source>
</reference>
<evidence type="ECO:0000313" key="8">
    <source>
        <dbReference type="EMBL" id="PJF17190.1"/>
    </source>
</evidence>
<organism evidence="8 9">
    <name type="scientific">Paramicrosporidium saccamoebae</name>
    <dbReference type="NCBI Taxonomy" id="1246581"/>
    <lineage>
        <taxon>Eukaryota</taxon>
        <taxon>Fungi</taxon>
        <taxon>Fungi incertae sedis</taxon>
        <taxon>Cryptomycota</taxon>
        <taxon>Cryptomycota incertae sedis</taxon>
        <taxon>Paramicrosporidium</taxon>
    </lineage>
</organism>
<comment type="subcellular location">
    <subcellularLocation>
        <location evidence="1">Nucleus</location>
    </subcellularLocation>
</comment>
<dbReference type="InterPro" id="IPR050518">
    <property type="entry name" value="Rpo3/RPB3_RNA_Pol_subunit"/>
</dbReference>
<keyword evidence="5" id="KW-0539">Nucleus</keyword>
<dbReference type="GO" id="GO:0006351">
    <property type="term" value="P:DNA-templated transcription"/>
    <property type="evidence" value="ECO:0007669"/>
    <property type="project" value="InterPro"/>
</dbReference>